<dbReference type="PANTHER" id="PTHR14226:SF29">
    <property type="entry name" value="NEUROPATHY TARGET ESTERASE SWS"/>
    <property type="match status" value="1"/>
</dbReference>
<keyword evidence="1 4" id="KW-0378">Hydrolase</keyword>
<dbReference type="SUPFAM" id="SSF52151">
    <property type="entry name" value="FabD/lysophospholipase-like"/>
    <property type="match status" value="1"/>
</dbReference>
<dbReference type="PANTHER" id="PTHR14226">
    <property type="entry name" value="NEUROPATHY TARGET ESTERASE/SWISS CHEESE D.MELANOGASTER"/>
    <property type="match status" value="1"/>
</dbReference>
<dbReference type="InterPro" id="IPR050301">
    <property type="entry name" value="NTE"/>
</dbReference>
<dbReference type="Proteomes" id="UP000241848">
    <property type="component" value="Unassembled WGS sequence"/>
</dbReference>
<dbReference type="InterPro" id="IPR002641">
    <property type="entry name" value="PNPLA_dom"/>
</dbReference>
<feature type="domain" description="PNPLA" evidence="5">
    <location>
        <begin position="5"/>
        <end position="193"/>
    </location>
</feature>
<evidence type="ECO:0000259" key="5">
    <source>
        <dbReference type="PROSITE" id="PS51635"/>
    </source>
</evidence>
<dbReference type="Pfam" id="PF01734">
    <property type="entry name" value="Patatin"/>
    <property type="match status" value="1"/>
</dbReference>
<feature type="active site" description="Nucleophile" evidence="4">
    <location>
        <position position="38"/>
    </location>
</feature>
<evidence type="ECO:0000313" key="6">
    <source>
        <dbReference type="EMBL" id="PSR23123.1"/>
    </source>
</evidence>
<dbReference type="InterPro" id="IPR016035">
    <property type="entry name" value="Acyl_Trfase/lysoPLipase"/>
</dbReference>
<comment type="caution">
    <text evidence="4">Lacks conserved residue(s) required for the propagation of feature annotation.</text>
</comment>
<keyword evidence="3 4" id="KW-0443">Lipid metabolism</keyword>
<keyword evidence="2 4" id="KW-0442">Lipid degradation</keyword>
<gene>
    <name evidence="6" type="ORF">C7B45_04065</name>
</gene>
<dbReference type="AlphaFoldDB" id="A0A2T2WLM2"/>
<dbReference type="Gene3D" id="3.40.1090.10">
    <property type="entry name" value="Cytosolic phospholipase A2 catalytic domain"/>
    <property type="match status" value="2"/>
</dbReference>
<organism evidence="6 7">
    <name type="scientific">Sulfobacillus acidophilus</name>
    <dbReference type="NCBI Taxonomy" id="53633"/>
    <lineage>
        <taxon>Bacteria</taxon>
        <taxon>Bacillati</taxon>
        <taxon>Bacillota</taxon>
        <taxon>Clostridia</taxon>
        <taxon>Eubacteriales</taxon>
        <taxon>Clostridiales Family XVII. Incertae Sedis</taxon>
        <taxon>Sulfobacillus</taxon>
    </lineage>
</organism>
<dbReference type="EMBL" id="PXYV01000008">
    <property type="protein sequence ID" value="PSR23123.1"/>
    <property type="molecule type" value="Genomic_DNA"/>
</dbReference>
<proteinExistence type="predicted"/>
<evidence type="ECO:0000256" key="4">
    <source>
        <dbReference type="PROSITE-ProRule" id="PRU01161"/>
    </source>
</evidence>
<evidence type="ECO:0000256" key="2">
    <source>
        <dbReference type="ARBA" id="ARBA00022963"/>
    </source>
</evidence>
<feature type="short sequence motif" description="DGA/G" evidence="4">
    <location>
        <begin position="180"/>
        <end position="182"/>
    </location>
</feature>
<dbReference type="GO" id="GO:0016787">
    <property type="term" value="F:hydrolase activity"/>
    <property type="evidence" value="ECO:0007669"/>
    <property type="project" value="UniProtKB-UniRule"/>
</dbReference>
<feature type="short sequence motif" description="GXSXG" evidence="4">
    <location>
        <begin position="36"/>
        <end position="40"/>
    </location>
</feature>
<sequence length="290" mass="31665">MVRVLVISGGGLWATAGIGVAHALRELGIEVDGYVGSSAGALVAALLAAGHSPEVLEQAALSLNGKEIRLNWREWGSRALHGRAPLSLFSMKALATRLEPFLEDLRWSALRFPLWVTATSLRRYQTIVYGTEEPRRPELSEAFHLAWGGQTLDLQRALAASAAVPALFPPVETTDDVLVDGGVVDDYPVDVAAWVGANRIVGVWVDEKVDHPPSHRVNGGNVAMMALTTMIRELTVIRQRHVDVSHIDVRIEISGGHRVFEHVADIIRTGYAETWARADQIRAGIDRRAE</sequence>
<comment type="caution">
    <text evidence="6">The sequence shown here is derived from an EMBL/GenBank/DDBJ whole genome shotgun (WGS) entry which is preliminary data.</text>
</comment>
<evidence type="ECO:0000313" key="7">
    <source>
        <dbReference type="Proteomes" id="UP000241848"/>
    </source>
</evidence>
<accession>A0A2T2WLM2</accession>
<protein>
    <recommendedName>
        <fullName evidence="5">PNPLA domain-containing protein</fullName>
    </recommendedName>
</protein>
<evidence type="ECO:0000256" key="3">
    <source>
        <dbReference type="ARBA" id="ARBA00023098"/>
    </source>
</evidence>
<evidence type="ECO:0000256" key="1">
    <source>
        <dbReference type="ARBA" id="ARBA00022801"/>
    </source>
</evidence>
<dbReference type="PROSITE" id="PS51635">
    <property type="entry name" value="PNPLA"/>
    <property type="match status" value="1"/>
</dbReference>
<feature type="active site" description="Proton acceptor" evidence="4">
    <location>
        <position position="180"/>
    </location>
</feature>
<reference evidence="6 7" key="1">
    <citation type="journal article" date="2014" name="BMC Genomics">
        <title>Comparison of environmental and isolate Sulfobacillus genomes reveals diverse carbon, sulfur, nitrogen, and hydrogen metabolisms.</title>
        <authorList>
            <person name="Justice N.B."/>
            <person name="Norman A."/>
            <person name="Brown C.T."/>
            <person name="Singh A."/>
            <person name="Thomas B.C."/>
            <person name="Banfield J.F."/>
        </authorList>
    </citation>
    <scope>NUCLEOTIDE SEQUENCE [LARGE SCALE GENOMIC DNA]</scope>
    <source>
        <strain evidence="6">AMDSBA3</strain>
    </source>
</reference>
<name>A0A2T2WLM2_9FIRM</name>
<dbReference type="GO" id="GO:0016042">
    <property type="term" value="P:lipid catabolic process"/>
    <property type="evidence" value="ECO:0007669"/>
    <property type="project" value="UniProtKB-UniRule"/>
</dbReference>